<feature type="transmembrane region" description="Helical" evidence="5">
    <location>
        <begin position="236"/>
        <end position="253"/>
    </location>
</feature>
<feature type="transmembrane region" description="Helical" evidence="5">
    <location>
        <begin position="137"/>
        <end position="155"/>
    </location>
</feature>
<dbReference type="Gene3D" id="1.20.120.1780">
    <property type="entry name" value="UbiA prenyltransferase"/>
    <property type="match status" value="1"/>
</dbReference>
<dbReference type="InterPro" id="IPR000537">
    <property type="entry name" value="UbiA_prenyltransferase"/>
</dbReference>
<dbReference type="InterPro" id="IPR044878">
    <property type="entry name" value="UbiA_sf"/>
</dbReference>
<feature type="transmembrane region" description="Helical" evidence="5">
    <location>
        <begin position="114"/>
        <end position="130"/>
    </location>
</feature>
<feature type="transmembrane region" description="Helical" evidence="5">
    <location>
        <begin position="21"/>
        <end position="41"/>
    </location>
</feature>
<dbReference type="AlphaFoldDB" id="A0A7C4H678"/>
<evidence type="ECO:0000313" key="6">
    <source>
        <dbReference type="EMBL" id="HGM58879.1"/>
    </source>
</evidence>
<dbReference type="Gene3D" id="1.10.357.140">
    <property type="entry name" value="UbiA prenyltransferase"/>
    <property type="match status" value="1"/>
</dbReference>
<dbReference type="CDD" id="cd13961">
    <property type="entry name" value="PT_UbiA_DGGGPS"/>
    <property type="match status" value="1"/>
</dbReference>
<feature type="transmembrane region" description="Helical" evidence="5">
    <location>
        <begin position="161"/>
        <end position="178"/>
    </location>
</feature>
<evidence type="ECO:0000256" key="1">
    <source>
        <dbReference type="ARBA" id="ARBA00004651"/>
    </source>
</evidence>
<keyword evidence="3 5" id="KW-1133">Transmembrane helix</keyword>
<comment type="subcellular location">
    <subcellularLocation>
        <location evidence="1">Cell membrane</location>
        <topology evidence="1">Multi-pass membrane protein</topology>
    </subcellularLocation>
</comment>
<keyword evidence="2 5" id="KW-0812">Transmembrane</keyword>
<keyword evidence="4 5" id="KW-0472">Membrane</keyword>
<dbReference type="PANTHER" id="PTHR42723">
    <property type="entry name" value="CHLOROPHYLL SYNTHASE"/>
    <property type="match status" value="1"/>
</dbReference>
<proteinExistence type="predicted"/>
<dbReference type="InterPro" id="IPR050475">
    <property type="entry name" value="Prenyltransferase_related"/>
</dbReference>
<dbReference type="EMBL" id="DTBJ01000035">
    <property type="protein sequence ID" value="HGM58879.1"/>
    <property type="molecule type" value="Genomic_DNA"/>
</dbReference>
<evidence type="ECO:0000256" key="5">
    <source>
        <dbReference type="SAM" id="Phobius"/>
    </source>
</evidence>
<protein>
    <submittedName>
        <fullName evidence="6">Geranylgeranylglyceryl phosphate synthase</fullName>
    </submittedName>
</protein>
<evidence type="ECO:0000256" key="3">
    <source>
        <dbReference type="ARBA" id="ARBA00022989"/>
    </source>
</evidence>
<evidence type="ECO:0000256" key="4">
    <source>
        <dbReference type="ARBA" id="ARBA00023136"/>
    </source>
</evidence>
<feature type="transmembrane region" description="Helical" evidence="5">
    <location>
        <begin position="90"/>
        <end position="108"/>
    </location>
</feature>
<gene>
    <name evidence="6" type="ORF">ENU14_04765</name>
</gene>
<evidence type="ECO:0000256" key="2">
    <source>
        <dbReference type="ARBA" id="ARBA00022692"/>
    </source>
</evidence>
<dbReference type="GO" id="GO:0005886">
    <property type="term" value="C:plasma membrane"/>
    <property type="evidence" value="ECO:0007669"/>
    <property type="project" value="UniProtKB-SubCell"/>
</dbReference>
<feature type="transmembrane region" description="Helical" evidence="5">
    <location>
        <begin position="211"/>
        <end position="230"/>
    </location>
</feature>
<organism evidence="6">
    <name type="scientific">Staphylothermus marinus</name>
    <dbReference type="NCBI Taxonomy" id="2280"/>
    <lineage>
        <taxon>Archaea</taxon>
        <taxon>Thermoproteota</taxon>
        <taxon>Thermoprotei</taxon>
        <taxon>Desulfurococcales</taxon>
        <taxon>Desulfurococcaceae</taxon>
        <taxon>Staphylothermus</taxon>
    </lineage>
</organism>
<dbReference type="PANTHER" id="PTHR42723:SF1">
    <property type="entry name" value="CHLOROPHYLL SYNTHASE, CHLOROPLASTIC"/>
    <property type="match status" value="1"/>
</dbReference>
<feature type="transmembrane region" description="Helical" evidence="5">
    <location>
        <begin position="47"/>
        <end position="69"/>
    </location>
</feature>
<feature type="transmembrane region" description="Helical" evidence="5">
    <location>
        <begin position="273"/>
        <end position="290"/>
    </location>
</feature>
<comment type="caution">
    <text evidence="6">The sequence shown here is derived from an EMBL/GenBank/DDBJ whole genome shotgun (WGS) entry which is preliminary data.</text>
</comment>
<accession>A0A7C4H678</accession>
<sequence length="293" mass="33348">MKRCIRLYRVKTYLSIMRFSNSLLTGLTIVFSIIVYSKWMIDVNKIVIGFITGYTGSASAMCINDYIDAPVDSINKPWKPIPSGLVNRRNVLYMSIALLLSTILINVLINYKTLLVASIYVLIAYTYSFLRKQWWSQLIVPLSTTAPLIYGYIVSNHPLEYLSFTVLFSATMFSATLVREIVKAIIDIEGDLKYNYSTIPIKYGLDNAKKLIIINTIVSVTLGYLSGLTINYRSTLYFILFTISSFIYLNNVFKAIKNIDNKIILDKTRKNILIAMSIALLAFLSISFQNKSY</sequence>
<name>A0A7C4H678_STAMA</name>
<dbReference type="Pfam" id="PF01040">
    <property type="entry name" value="UbiA"/>
    <property type="match status" value="1"/>
</dbReference>
<reference evidence="6" key="1">
    <citation type="journal article" date="2020" name="mSystems">
        <title>Genome- and Community-Level Interaction Insights into Carbon Utilization and Element Cycling Functions of Hydrothermarchaeota in Hydrothermal Sediment.</title>
        <authorList>
            <person name="Zhou Z."/>
            <person name="Liu Y."/>
            <person name="Xu W."/>
            <person name="Pan J."/>
            <person name="Luo Z.H."/>
            <person name="Li M."/>
        </authorList>
    </citation>
    <scope>NUCLEOTIDE SEQUENCE [LARGE SCALE GENOMIC DNA]</scope>
    <source>
        <strain evidence="6">SpSt-642</strain>
    </source>
</reference>
<dbReference type="GO" id="GO:0016765">
    <property type="term" value="F:transferase activity, transferring alkyl or aryl (other than methyl) groups"/>
    <property type="evidence" value="ECO:0007669"/>
    <property type="project" value="InterPro"/>
</dbReference>